<dbReference type="InterPro" id="IPR026064">
    <property type="entry name" value="TdIF1"/>
</dbReference>
<dbReference type="InterPro" id="IPR041384">
    <property type="entry name" value="DNTTIP1_dimer"/>
</dbReference>
<evidence type="ECO:0000313" key="7">
    <source>
        <dbReference type="EMBL" id="KAL1140995.1"/>
    </source>
</evidence>
<evidence type="ECO:0000256" key="4">
    <source>
        <dbReference type="SAM" id="MobiDB-lite"/>
    </source>
</evidence>
<comment type="subcellular location">
    <subcellularLocation>
        <location evidence="1">Nucleus</location>
    </subcellularLocation>
</comment>
<dbReference type="GO" id="GO:0005634">
    <property type="term" value="C:nucleus"/>
    <property type="evidence" value="ECO:0007669"/>
    <property type="project" value="UniProtKB-SubCell"/>
</dbReference>
<evidence type="ECO:0000256" key="1">
    <source>
        <dbReference type="ARBA" id="ARBA00004123"/>
    </source>
</evidence>
<dbReference type="PANTHER" id="PTHR23399:SF2">
    <property type="entry name" value="DEOXYNUCLEOTIDYLTRANSFERASE TERMINAL-INTERACTING PROTEIN 1"/>
    <property type="match status" value="1"/>
</dbReference>
<evidence type="ECO:0000313" key="8">
    <source>
        <dbReference type="Proteomes" id="UP001558652"/>
    </source>
</evidence>
<keyword evidence="3" id="KW-0539">Nucleus</keyword>
<protein>
    <recommendedName>
        <fullName evidence="9">DNTTIP1 dimerisation domain-containing protein</fullName>
    </recommendedName>
</protein>
<feature type="domain" description="TdIF1 C-terminal" evidence="6">
    <location>
        <begin position="211"/>
        <end position="309"/>
    </location>
</feature>
<dbReference type="Pfam" id="PF21229">
    <property type="entry name" value="TdIF1_2nd"/>
    <property type="match status" value="1"/>
</dbReference>
<dbReference type="InterPro" id="IPR049121">
    <property type="entry name" value="TdIF1_C"/>
</dbReference>
<keyword evidence="8" id="KW-1185">Reference proteome</keyword>
<keyword evidence="2" id="KW-0238">DNA-binding</keyword>
<evidence type="ECO:0000259" key="5">
    <source>
        <dbReference type="Pfam" id="PF18192"/>
    </source>
</evidence>
<reference evidence="7 8" key="1">
    <citation type="submission" date="2024-07" db="EMBL/GenBank/DDBJ databases">
        <title>Chromosome-level genome assembly of the water stick insect Ranatra chinensis (Heteroptera: Nepidae).</title>
        <authorList>
            <person name="Liu X."/>
        </authorList>
    </citation>
    <scope>NUCLEOTIDE SEQUENCE [LARGE SCALE GENOMIC DNA]</scope>
    <source>
        <strain evidence="7">Cailab_2021Rc</strain>
        <tissue evidence="7">Muscle</tissue>
    </source>
</reference>
<feature type="compositionally biased region" description="Basic and acidic residues" evidence="4">
    <location>
        <begin position="178"/>
        <end position="190"/>
    </location>
</feature>
<dbReference type="GO" id="GO:0003677">
    <property type="term" value="F:DNA binding"/>
    <property type="evidence" value="ECO:0007669"/>
    <property type="project" value="UniProtKB-KW"/>
</dbReference>
<evidence type="ECO:0000256" key="2">
    <source>
        <dbReference type="ARBA" id="ARBA00023125"/>
    </source>
</evidence>
<feature type="domain" description="DNTTIP1 dimerisation" evidence="5">
    <location>
        <begin position="88"/>
        <end position="154"/>
    </location>
</feature>
<sequence>MVVRQRSISYSAVQVPPSETSLKDPLKDVIKEITSEDTETAEELVPWKNTFNMRPLTLAALTLSRPPSKSYQTPLSRMRCRNIVSAAKSLDILRQNLQSAINKEIDLVIKKYLEKFFEPAVSNIRKNLGSNSVSEDLVREVCRTMLEEAKQMYCAGFTSALHRTSPFTDFEIPLRPSEQKRKMSEVENGNKQKKRASPLIAKWDPSRVTKETQFILSTIAGKCLGLGSLRGRLCVKHPDIVRYGVDQDDREWLGSARVSGLNSSIPSIYLMFLEDIVELANNEEYRSSTNVILSELKGFEVPDFIQRKIRAYMTLMRAKHIANQSANNVELDKVCIYVHTI</sequence>
<accession>A0ABD0YYR9</accession>
<dbReference type="AlphaFoldDB" id="A0ABD0YYR9"/>
<feature type="region of interest" description="Disordered" evidence="4">
    <location>
        <begin position="178"/>
        <end position="197"/>
    </location>
</feature>
<name>A0ABD0YYR9_9HEMI</name>
<gene>
    <name evidence="7" type="ORF">AAG570_000921</name>
</gene>
<proteinExistence type="predicted"/>
<comment type="caution">
    <text evidence="7">The sequence shown here is derived from an EMBL/GenBank/DDBJ whole genome shotgun (WGS) entry which is preliminary data.</text>
</comment>
<evidence type="ECO:0000256" key="3">
    <source>
        <dbReference type="ARBA" id="ARBA00023242"/>
    </source>
</evidence>
<dbReference type="PANTHER" id="PTHR23399">
    <property type="entry name" value="DEOXYNUCLEOTIDYLTRANSFERASE TERMINAL-INTERACTING PROTEIN 1"/>
    <property type="match status" value="1"/>
</dbReference>
<evidence type="ECO:0008006" key="9">
    <source>
        <dbReference type="Google" id="ProtNLM"/>
    </source>
</evidence>
<organism evidence="7 8">
    <name type="scientific">Ranatra chinensis</name>
    <dbReference type="NCBI Taxonomy" id="642074"/>
    <lineage>
        <taxon>Eukaryota</taxon>
        <taxon>Metazoa</taxon>
        <taxon>Ecdysozoa</taxon>
        <taxon>Arthropoda</taxon>
        <taxon>Hexapoda</taxon>
        <taxon>Insecta</taxon>
        <taxon>Pterygota</taxon>
        <taxon>Neoptera</taxon>
        <taxon>Paraneoptera</taxon>
        <taxon>Hemiptera</taxon>
        <taxon>Heteroptera</taxon>
        <taxon>Panheteroptera</taxon>
        <taxon>Nepomorpha</taxon>
        <taxon>Nepidae</taxon>
        <taxon>Ranatrinae</taxon>
        <taxon>Ranatra</taxon>
    </lineage>
</organism>
<dbReference type="Proteomes" id="UP001558652">
    <property type="component" value="Unassembled WGS sequence"/>
</dbReference>
<dbReference type="Pfam" id="PF18192">
    <property type="entry name" value="DNTTIP1_dimer"/>
    <property type="match status" value="1"/>
</dbReference>
<dbReference type="EMBL" id="JBFDAA010000001">
    <property type="protein sequence ID" value="KAL1140995.1"/>
    <property type="molecule type" value="Genomic_DNA"/>
</dbReference>
<evidence type="ECO:0000259" key="6">
    <source>
        <dbReference type="Pfam" id="PF21229"/>
    </source>
</evidence>